<feature type="domain" description="PTS EIIA type-4" evidence="2">
    <location>
        <begin position="2"/>
        <end position="125"/>
    </location>
</feature>
<dbReference type="Pfam" id="PF03610">
    <property type="entry name" value="EIIA-man"/>
    <property type="match status" value="1"/>
</dbReference>
<evidence type="ECO:0000313" key="3">
    <source>
        <dbReference type="EMBL" id="MEF2155580.1"/>
    </source>
</evidence>
<evidence type="ECO:0000259" key="2">
    <source>
        <dbReference type="PROSITE" id="PS51096"/>
    </source>
</evidence>
<dbReference type="EMBL" id="JAZHBO010000001">
    <property type="protein sequence ID" value="MEF2155580.1"/>
    <property type="molecule type" value="Genomic_DNA"/>
</dbReference>
<dbReference type="Proteomes" id="UP001356170">
    <property type="component" value="Unassembled WGS sequence"/>
</dbReference>
<dbReference type="InterPro" id="IPR051471">
    <property type="entry name" value="Bacterial_PTS_sugar_comp"/>
</dbReference>
<reference evidence="3 4" key="1">
    <citation type="submission" date="2024-01" db="EMBL/GenBank/DDBJ databases">
        <title>Novel species of the genus Luteimonas isolated from rivers.</title>
        <authorList>
            <person name="Lu H."/>
        </authorList>
    </citation>
    <scope>NUCLEOTIDE SEQUENCE [LARGE SCALE GENOMIC DNA]</scope>
    <source>
        <strain evidence="3 4">FXH3W</strain>
    </source>
</reference>
<dbReference type="RefSeq" id="WP_331689256.1">
    <property type="nucleotide sequence ID" value="NZ_JAZHBN010000002.1"/>
</dbReference>
<comment type="caution">
    <text evidence="3">The sequence shown here is derived from an EMBL/GenBank/DDBJ whole genome shotgun (WGS) entry which is preliminary data.</text>
</comment>
<dbReference type="SUPFAM" id="SSF53062">
    <property type="entry name" value="PTS system fructose IIA component-like"/>
    <property type="match status" value="1"/>
</dbReference>
<dbReference type="InterPro" id="IPR004701">
    <property type="entry name" value="PTS_EIIA_man-typ"/>
</dbReference>
<keyword evidence="4" id="KW-1185">Reference proteome</keyword>
<gene>
    <name evidence="3" type="ORF">V3390_04940</name>
</gene>
<accession>A0ABU7UYU7</accession>
<sequence>MSVGVLMVTHPGVGPALLQVVQRMFPNLPLPVGAVEIGYDGTAEQMLPLASAAMRKVDQGDGVLLLVDLYGSTPSNVARQLQQISTRCRRVSALNLPMLLRVLNYPELDLEGLQAMAAQGGRIGIVLDDA</sequence>
<organism evidence="3 4">
    <name type="scientific">Aquilutibacter rugosus</name>
    <dbReference type="NCBI Taxonomy" id="3115820"/>
    <lineage>
        <taxon>Bacteria</taxon>
        <taxon>Pseudomonadati</taxon>
        <taxon>Pseudomonadota</taxon>
        <taxon>Gammaproteobacteria</taxon>
        <taxon>Lysobacterales</taxon>
        <taxon>Lysobacteraceae</taxon>
        <taxon>Aquilutibacter</taxon>
    </lineage>
</organism>
<name>A0ABU7UYU7_9GAMM</name>
<evidence type="ECO:0000313" key="4">
    <source>
        <dbReference type="Proteomes" id="UP001356170"/>
    </source>
</evidence>
<dbReference type="PANTHER" id="PTHR33799:SF1">
    <property type="entry name" value="PTS SYSTEM MANNOSE-SPECIFIC EIIAB COMPONENT-RELATED"/>
    <property type="match status" value="1"/>
</dbReference>
<evidence type="ECO:0000256" key="1">
    <source>
        <dbReference type="ARBA" id="ARBA00022679"/>
    </source>
</evidence>
<dbReference type="Gene3D" id="3.40.50.510">
    <property type="entry name" value="Phosphotransferase system, mannose-type IIA component"/>
    <property type="match status" value="1"/>
</dbReference>
<dbReference type="PROSITE" id="PS51096">
    <property type="entry name" value="PTS_EIIA_TYPE_4"/>
    <property type="match status" value="1"/>
</dbReference>
<protein>
    <submittedName>
        <fullName evidence="3">PTS fructose IIA subunit family protein</fullName>
    </submittedName>
</protein>
<dbReference type="InterPro" id="IPR036662">
    <property type="entry name" value="PTS_EIIA_man-typ_sf"/>
</dbReference>
<dbReference type="PANTHER" id="PTHR33799">
    <property type="entry name" value="PTS PERMEASE-RELATED-RELATED"/>
    <property type="match status" value="1"/>
</dbReference>
<keyword evidence="1" id="KW-0808">Transferase</keyword>
<proteinExistence type="predicted"/>